<dbReference type="EMBL" id="SRLO01000146">
    <property type="protein sequence ID" value="TNN71712.1"/>
    <property type="molecule type" value="Genomic_DNA"/>
</dbReference>
<evidence type="ECO:0000313" key="1">
    <source>
        <dbReference type="EMBL" id="TNN71712.1"/>
    </source>
</evidence>
<dbReference type="AlphaFoldDB" id="A0A4Z2I382"/>
<organism evidence="1 2">
    <name type="scientific">Liparis tanakae</name>
    <name type="common">Tanaka's snailfish</name>
    <dbReference type="NCBI Taxonomy" id="230148"/>
    <lineage>
        <taxon>Eukaryota</taxon>
        <taxon>Metazoa</taxon>
        <taxon>Chordata</taxon>
        <taxon>Craniata</taxon>
        <taxon>Vertebrata</taxon>
        <taxon>Euteleostomi</taxon>
        <taxon>Actinopterygii</taxon>
        <taxon>Neopterygii</taxon>
        <taxon>Teleostei</taxon>
        <taxon>Neoteleostei</taxon>
        <taxon>Acanthomorphata</taxon>
        <taxon>Eupercaria</taxon>
        <taxon>Perciformes</taxon>
        <taxon>Cottioidei</taxon>
        <taxon>Cottales</taxon>
        <taxon>Liparidae</taxon>
        <taxon>Liparis</taxon>
    </lineage>
</organism>
<protein>
    <submittedName>
        <fullName evidence="1">Uncharacterized protein</fullName>
    </submittedName>
</protein>
<proteinExistence type="predicted"/>
<keyword evidence="2" id="KW-1185">Reference proteome</keyword>
<evidence type="ECO:0000313" key="2">
    <source>
        <dbReference type="Proteomes" id="UP000314294"/>
    </source>
</evidence>
<gene>
    <name evidence="1" type="ORF">EYF80_018063</name>
</gene>
<dbReference type="Proteomes" id="UP000314294">
    <property type="component" value="Unassembled WGS sequence"/>
</dbReference>
<reference evidence="1 2" key="1">
    <citation type="submission" date="2019-03" db="EMBL/GenBank/DDBJ databases">
        <title>First draft genome of Liparis tanakae, snailfish: a comprehensive survey of snailfish specific genes.</title>
        <authorList>
            <person name="Kim W."/>
            <person name="Song I."/>
            <person name="Jeong J.-H."/>
            <person name="Kim D."/>
            <person name="Kim S."/>
            <person name="Ryu S."/>
            <person name="Song J.Y."/>
            <person name="Lee S.K."/>
        </authorList>
    </citation>
    <scope>NUCLEOTIDE SEQUENCE [LARGE SCALE GENOMIC DNA]</scope>
    <source>
        <tissue evidence="1">Muscle</tissue>
    </source>
</reference>
<sequence length="133" mass="15010">MAECKVKGISRRVRKSARVILRRRMSRRFLRKVLYFANKEKTSRLAQSPMHRITPQVRALSVQPEPVREVLGGPWRLLVQGIPAECLALGSALHREDPLIGCVHLFQQLLQPHAALELLQGAAFVVHQLGVAH</sequence>
<name>A0A4Z2I382_9TELE</name>
<accession>A0A4Z2I382</accession>
<comment type="caution">
    <text evidence="1">The sequence shown here is derived from an EMBL/GenBank/DDBJ whole genome shotgun (WGS) entry which is preliminary data.</text>
</comment>